<keyword evidence="2" id="KW-0804">Transcription</keyword>
<dbReference type="GO" id="GO:0006353">
    <property type="term" value="P:DNA-templated transcription termination"/>
    <property type="evidence" value="ECO:0007669"/>
    <property type="project" value="UniProtKB-KW"/>
</dbReference>
<dbReference type="AlphaFoldDB" id="A0A7J8MN55"/>
<evidence type="ECO:0000256" key="1">
    <source>
        <dbReference type="ARBA" id="ARBA00007692"/>
    </source>
</evidence>
<keyword evidence="2" id="KW-0806">Transcription termination</keyword>
<comment type="caution">
    <text evidence="4">The sequence shown here is derived from an EMBL/GenBank/DDBJ whole genome shotgun (WGS) entry which is preliminary data.</text>
</comment>
<proteinExistence type="inferred from homology"/>
<dbReference type="InterPro" id="IPR003690">
    <property type="entry name" value="MTERF"/>
</dbReference>
<sequence length="173" mass="19367">MGFNPPSMSFVLAVTVLNFMPKSSWDRKLDVYKKWGWSEKEVVEAFRKNPSRPGVLTQSLEKRIVPRGLFVRDLLSKGLVKKELSVQALFEASEKSLIDKLVNRYKGDAHELLEVPIVDMWKKPTVGFPKLDVDAGRGRDGSCLGYSAILRDAAGGFIAARSWAIYGGVRMFS</sequence>
<dbReference type="GO" id="GO:0003676">
    <property type="term" value="F:nucleic acid binding"/>
    <property type="evidence" value="ECO:0007669"/>
    <property type="project" value="InterPro"/>
</dbReference>
<dbReference type="Proteomes" id="UP000593572">
    <property type="component" value="Unassembled WGS sequence"/>
</dbReference>
<protein>
    <submittedName>
        <fullName evidence="4">Uncharacterized protein</fullName>
    </submittedName>
</protein>
<gene>
    <name evidence="4" type="ORF">Golob_010923</name>
</gene>
<keyword evidence="3" id="KW-0809">Transit peptide</keyword>
<evidence type="ECO:0000256" key="3">
    <source>
        <dbReference type="ARBA" id="ARBA00022946"/>
    </source>
</evidence>
<name>A0A7J8MN55_9ROSI</name>
<accession>A0A7J8MN55</accession>
<evidence type="ECO:0000313" key="5">
    <source>
        <dbReference type="Proteomes" id="UP000593572"/>
    </source>
</evidence>
<evidence type="ECO:0000313" key="4">
    <source>
        <dbReference type="EMBL" id="MBA0566073.1"/>
    </source>
</evidence>
<dbReference type="PANTHER" id="PTHR13068:SF166">
    <property type="entry name" value="TRANSCRIPTION TERMINATION FACTOR MTERF15, MITOCHONDRIAL-LIKE"/>
    <property type="match status" value="1"/>
</dbReference>
<dbReference type="PANTHER" id="PTHR13068">
    <property type="entry name" value="CGI-12 PROTEIN-RELATED"/>
    <property type="match status" value="1"/>
</dbReference>
<evidence type="ECO:0000256" key="2">
    <source>
        <dbReference type="ARBA" id="ARBA00022472"/>
    </source>
</evidence>
<organism evidence="4 5">
    <name type="scientific">Gossypium lobatum</name>
    <dbReference type="NCBI Taxonomy" id="34289"/>
    <lineage>
        <taxon>Eukaryota</taxon>
        <taxon>Viridiplantae</taxon>
        <taxon>Streptophyta</taxon>
        <taxon>Embryophyta</taxon>
        <taxon>Tracheophyta</taxon>
        <taxon>Spermatophyta</taxon>
        <taxon>Magnoliopsida</taxon>
        <taxon>eudicotyledons</taxon>
        <taxon>Gunneridae</taxon>
        <taxon>Pentapetalae</taxon>
        <taxon>rosids</taxon>
        <taxon>malvids</taxon>
        <taxon>Malvales</taxon>
        <taxon>Malvaceae</taxon>
        <taxon>Malvoideae</taxon>
        <taxon>Gossypium</taxon>
    </lineage>
</organism>
<reference evidence="4 5" key="1">
    <citation type="journal article" date="2019" name="Genome Biol. Evol.">
        <title>Insights into the evolution of the New World diploid cottons (Gossypium, subgenus Houzingenia) based on genome sequencing.</title>
        <authorList>
            <person name="Grover C.E."/>
            <person name="Arick M.A. 2nd"/>
            <person name="Thrash A."/>
            <person name="Conover J.L."/>
            <person name="Sanders W.S."/>
            <person name="Peterson D.G."/>
            <person name="Frelichowski J.E."/>
            <person name="Scheffler J.A."/>
            <person name="Scheffler B.E."/>
            <person name="Wendel J.F."/>
        </authorList>
    </citation>
    <scope>NUCLEOTIDE SEQUENCE [LARGE SCALE GENOMIC DNA]</scope>
    <source>
        <strain evidence="4">157</strain>
        <tissue evidence="4">Leaf</tissue>
    </source>
</reference>
<dbReference type="InterPro" id="IPR038538">
    <property type="entry name" value="MTERF_sf"/>
</dbReference>
<keyword evidence="2" id="KW-0805">Transcription regulation</keyword>
<dbReference type="EMBL" id="JABEZX010000009">
    <property type="protein sequence ID" value="MBA0566073.1"/>
    <property type="molecule type" value="Genomic_DNA"/>
</dbReference>
<dbReference type="Gene3D" id="1.25.70.10">
    <property type="entry name" value="Transcription termination factor 3, mitochondrial"/>
    <property type="match status" value="1"/>
</dbReference>
<comment type="similarity">
    <text evidence="1">Belongs to the mTERF family.</text>
</comment>
<keyword evidence="5" id="KW-1185">Reference proteome</keyword>